<evidence type="ECO:0000313" key="7">
    <source>
        <dbReference type="Proteomes" id="UP000003136"/>
    </source>
</evidence>
<dbReference type="Proteomes" id="UP000003136">
    <property type="component" value="Unassembled WGS sequence"/>
</dbReference>
<dbReference type="STRING" id="483218.BACPEC_02014"/>
<comment type="subcellular location">
    <subcellularLocation>
        <location evidence="1">Cell membrane</location>
        <topology evidence="1">Multi-pass membrane protein</topology>
    </subcellularLocation>
</comment>
<dbReference type="HOGENOM" id="CLU_1831130_0_0_9"/>
<dbReference type="EMBL" id="ABVQ01000036">
    <property type="protein sequence ID" value="EEC57505.1"/>
    <property type="molecule type" value="Genomic_DNA"/>
</dbReference>
<keyword evidence="2 5" id="KW-0812">Transmembrane</keyword>
<feature type="transmembrane region" description="Helical" evidence="5">
    <location>
        <begin position="84"/>
        <end position="102"/>
    </location>
</feature>
<reference evidence="6 7" key="1">
    <citation type="submission" date="2008-11" db="EMBL/GenBank/DDBJ databases">
        <title>Draft genome sequence of Bacteroides pectinophilus (ATCC 43243).</title>
        <authorList>
            <person name="Sudarsanam P."/>
            <person name="Ley R."/>
            <person name="Guruge J."/>
            <person name="Turnbaugh P.J."/>
            <person name="Mahowald M."/>
            <person name="Liep D."/>
            <person name="Gordon J."/>
        </authorList>
    </citation>
    <scope>NUCLEOTIDE SEQUENCE [LARGE SCALE GENOMIC DNA]</scope>
    <source>
        <strain evidence="6 7">ATCC 43243</strain>
    </source>
</reference>
<feature type="transmembrane region" description="Helical" evidence="5">
    <location>
        <begin position="42"/>
        <end position="64"/>
    </location>
</feature>
<gene>
    <name evidence="6" type="ORF">BACPEC_02014</name>
</gene>
<evidence type="ECO:0000313" key="6">
    <source>
        <dbReference type="EMBL" id="EEC57505.1"/>
    </source>
</evidence>
<keyword evidence="4 5" id="KW-0472">Membrane</keyword>
<dbReference type="SUPFAM" id="SSF90123">
    <property type="entry name" value="ABC transporter transmembrane region"/>
    <property type="match status" value="1"/>
</dbReference>
<dbReference type="AlphaFoldDB" id="B7ASF9"/>
<evidence type="ECO:0000256" key="5">
    <source>
        <dbReference type="SAM" id="Phobius"/>
    </source>
</evidence>
<keyword evidence="7" id="KW-1185">Reference proteome</keyword>
<evidence type="ECO:0000256" key="3">
    <source>
        <dbReference type="ARBA" id="ARBA00022989"/>
    </source>
</evidence>
<dbReference type="GO" id="GO:0005886">
    <property type="term" value="C:plasma membrane"/>
    <property type="evidence" value="ECO:0007669"/>
    <property type="project" value="UniProtKB-SubCell"/>
</dbReference>
<evidence type="ECO:0000256" key="1">
    <source>
        <dbReference type="ARBA" id="ARBA00004651"/>
    </source>
</evidence>
<name>B7ASF9_9FIRM</name>
<proteinExistence type="predicted"/>
<accession>B7ASF9</accession>
<evidence type="ECO:0000256" key="2">
    <source>
        <dbReference type="ARBA" id="ARBA00022692"/>
    </source>
</evidence>
<comment type="caution">
    <text evidence="6">The sequence shown here is derived from an EMBL/GenBank/DDBJ whole genome shotgun (WGS) entry which is preliminary data.</text>
</comment>
<protein>
    <submittedName>
        <fullName evidence="6">Uncharacterized protein</fullName>
    </submittedName>
</protein>
<dbReference type="GO" id="GO:0005524">
    <property type="term" value="F:ATP binding"/>
    <property type="evidence" value="ECO:0007669"/>
    <property type="project" value="InterPro"/>
</dbReference>
<keyword evidence="3 5" id="KW-1133">Transmembrane helix</keyword>
<organism evidence="6 7">
    <name type="scientific">[Bacteroides] pectinophilus ATCC 43243</name>
    <dbReference type="NCBI Taxonomy" id="483218"/>
    <lineage>
        <taxon>Bacteria</taxon>
        <taxon>Bacillati</taxon>
        <taxon>Bacillota</taxon>
        <taxon>Clostridia</taxon>
        <taxon>Eubacteriales</taxon>
    </lineage>
</organism>
<dbReference type="InterPro" id="IPR036640">
    <property type="entry name" value="ABC1_TM_sf"/>
</dbReference>
<sequence>MKIAFIIDEITFLILYNNAKVKTRGGIIMRTQHTIRRIMLKYCYLFVVAGILSYILSELVVIGSEIISNAINAMFDGDNIDIEYVAGNTLLIIIISMVVTYIKSITNELFSIKVQKDCKNITVESLERVQYRFLKRTKEL</sequence>
<reference evidence="6 7" key="2">
    <citation type="submission" date="2008-11" db="EMBL/GenBank/DDBJ databases">
        <authorList>
            <person name="Fulton L."/>
            <person name="Clifton S."/>
            <person name="Fulton B."/>
            <person name="Xu J."/>
            <person name="Minx P."/>
            <person name="Pepin K.H."/>
            <person name="Johnson M."/>
            <person name="Bhonagiri V."/>
            <person name="Nash W.E."/>
            <person name="Mardis E.R."/>
            <person name="Wilson R.K."/>
        </authorList>
    </citation>
    <scope>NUCLEOTIDE SEQUENCE [LARGE SCALE GENOMIC DNA]</scope>
    <source>
        <strain evidence="6 7">ATCC 43243</strain>
    </source>
</reference>
<evidence type="ECO:0000256" key="4">
    <source>
        <dbReference type="ARBA" id="ARBA00023136"/>
    </source>
</evidence>